<feature type="region of interest" description="Disordered" evidence="1">
    <location>
        <begin position="263"/>
        <end position="385"/>
    </location>
</feature>
<dbReference type="AlphaFoldDB" id="A0A8S1CGA5"/>
<evidence type="ECO:0000313" key="3">
    <source>
        <dbReference type="EMBL" id="CAB3368579.1"/>
    </source>
</evidence>
<feature type="compositionally biased region" description="Pro residues" evidence="1">
    <location>
        <begin position="312"/>
        <end position="328"/>
    </location>
</feature>
<feature type="chain" id="PRO_5035829424" evidence="2">
    <location>
        <begin position="24"/>
        <end position="385"/>
    </location>
</feature>
<proteinExistence type="predicted"/>
<evidence type="ECO:0000313" key="4">
    <source>
        <dbReference type="Proteomes" id="UP000494165"/>
    </source>
</evidence>
<feature type="region of interest" description="Disordered" evidence="1">
    <location>
        <begin position="24"/>
        <end position="58"/>
    </location>
</feature>
<feature type="signal peptide" evidence="2">
    <location>
        <begin position="1"/>
        <end position="23"/>
    </location>
</feature>
<comment type="caution">
    <text evidence="3">The sequence shown here is derived from an EMBL/GenBank/DDBJ whole genome shotgun (WGS) entry which is preliminary data.</text>
</comment>
<accession>A0A8S1CGA5</accession>
<keyword evidence="4" id="KW-1185">Reference proteome</keyword>
<reference evidence="3 4" key="1">
    <citation type="submission" date="2020-04" db="EMBL/GenBank/DDBJ databases">
        <authorList>
            <person name="Alioto T."/>
            <person name="Alioto T."/>
            <person name="Gomez Garrido J."/>
        </authorList>
    </citation>
    <scope>NUCLEOTIDE SEQUENCE [LARGE SCALE GENOMIC DNA]</scope>
</reference>
<evidence type="ECO:0000256" key="1">
    <source>
        <dbReference type="SAM" id="MobiDB-lite"/>
    </source>
</evidence>
<feature type="compositionally biased region" description="Low complexity" evidence="1">
    <location>
        <begin position="337"/>
        <end position="362"/>
    </location>
</feature>
<protein>
    <submittedName>
        <fullName evidence="3">Uncharacterized protein</fullName>
    </submittedName>
</protein>
<feature type="compositionally biased region" description="Low complexity" evidence="1">
    <location>
        <begin position="296"/>
        <end position="311"/>
    </location>
</feature>
<feature type="compositionally biased region" description="Basic residues" evidence="1">
    <location>
        <begin position="43"/>
        <end position="56"/>
    </location>
</feature>
<sequence length="385" mass="42397">MVAVRGVLLTTIVLTLILGSSYGGSLRRSFSSDNSSDDDVLSRWKRSPQKTSKSKSKPVQSKGVNLEIDCISVAFEWCQSCCYVPLLPTKESQKRCINREGTVHSSLLHTVRETFMKKYWKGEKKISKPNDFNAKAQHFVGNPAMFVSCVLKDIKIAKDDGRIDTAVLEQVIQSNYKKKYLDNHWDSTALTAARTCQQEAESIPIQQFSTTDGKQTSLIPYAFLLCLRKKLIEGCKSFIDSPGCIKAKGLLQKCKLEDFWRQLQQGGPSPGSGTNSINDDGMSNGDTDKNEMSSTQQPENNNNQGNENNMPQEPPQPEGEPPAEPSPEPAAEEQAPEEQQPAAEEAAPAEEAQVAPEEPQPAAEEEPPAETPNEEPPAEETPAEE</sequence>
<organism evidence="3 4">
    <name type="scientific">Cloeon dipterum</name>
    <dbReference type="NCBI Taxonomy" id="197152"/>
    <lineage>
        <taxon>Eukaryota</taxon>
        <taxon>Metazoa</taxon>
        <taxon>Ecdysozoa</taxon>
        <taxon>Arthropoda</taxon>
        <taxon>Hexapoda</taxon>
        <taxon>Insecta</taxon>
        <taxon>Pterygota</taxon>
        <taxon>Palaeoptera</taxon>
        <taxon>Ephemeroptera</taxon>
        <taxon>Pisciforma</taxon>
        <taxon>Baetidae</taxon>
        <taxon>Cloeon</taxon>
    </lineage>
</organism>
<evidence type="ECO:0000256" key="2">
    <source>
        <dbReference type="SAM" id="SignalP"/>
    </source>
</evidence>
<feature type="compositionally biased region" description="Acidic residues" evidence="1">
    <location>
        <begin position="363"/>
        <end position="385"/>
    </location>
</feature>
<dbReference type="Proteomes" id="UP000494165">
    <property type="component" value="Unassembled WGS sequence"/>
</dbReference>
<gene>
    <name evidence="3" type="ORF">CLODIP_2_CD07261</name>
</gene>
<keyword evidence="2" id="KW-0732">Signal</keyword>
<feature type="compositionally biased region" description="Low complexity" evidence="1">
    <location>
        <begin position="264"/>
        <end position="273"/>
    </location>
</feature>
<feature type="compositionally biased region" description="Low complexity" evidence="1">
    <location>
        <begin position="24"/>
        <end position="34"/>
    </location>
</feature>
<name>A0A8S1CGA5_9INSE</name>
<dbReference type="EMBL" id="CADEPI010000038">
    <property type="protein sequence ID" value="CAB3368579.1"/>
    <property type="molecule type" value="Genomic_DNA"/>
</dbReference>